<keyword evidence="3" id="KW-1185">Reference proteome</keyword>
<protein>
    <submittedName>
        <fullName evidence="2">Uncharacterized protein</fullName>
    </submittedName>
</protein>
<accession>D6WUG1</accession>
<feature type="region of interest" description="Disordered" evidence="1">
    <location>
        <begin position="1"/>
        <end position="25"/>
    </location>
</feature>
<name>D6WUG1_TRICA</name>
<dbReference type="InParanoid" id="D6WUG1"/>
<dbReference type="HOGENOM" id="CLU_2870495_0_0_1"/>
<dbReference type="AlphaFoldDB" id="D6WUG1"/>
<reference evidence="2 3" key="1">
    <citation type="journal article" date="2008" name="Nature">
        <title>The genome of the model beetle and pest Tribolium castaneum.</title>
        <authorList>
            <consortium name="Tribolium Genome Sequencing Consortium"/>
            <person name="Richards S."/>
            <person name="Gibbs R.A."/>
            <person name="Weinstock G.M."/>
            <person name="Brown S.J."/>
            <person name="Denell R."/>
            <person name="Beeman R.W."/>
            <person name="Gibbs R."/>
            <person name="Beeman R.W."/>
            <person name="Brown S.J."/>
            <person name="Bucher G."/>
            <person name="Friedrich M."/>
            <person name="Grimmelikhuijzen C.J."/>
            <person name="Klingler M."/>
            <person name="Lorenzen M."/>
            <person name="Richards S."/>
            <person name="Roth S."/>
            <person name="Schroder R."/>
            <person name="Tautz D."/>
            <person name="Zdobnov E.M."/>
            <person name="Muzny D."/>
            <person name="Gibbs R.A."/>
            <person name="Weinstock G.M."/>
            <person name="Attaway T."/>
            <person name="Bell S."/>
            <person name="Buhay C.J."/>
            <person name="Chandrabose M.N."/>
            <person name="Chavez D."/>
            <person name="Clerk-Blankenburg K.P."/>
            <person name="Cree A."/>
            <person name="Dao M."/>
            <person name="Davis C."/>
            <person name="Chacko J."/>
            <person name="Dinh H."/>
            <person name="Dugan-Rocha S."/>
            <person name="Fowler G."/>
            <person name="Garner T.T."/>
            <person name="Garnes J."/>
            <person name="Gnirke A."/>
            <person name="Hawes A."/>
            <person name="Hernandez J."/>
            <person name="Hines S."/>
            <person name="Holder M."/>
            <person name="Hume J."/>
            <person name="Jhangiani S.N."/>
            <person name="Joshi V."/>
            <person name="Khan Z.M."/>
            <person name="Jackson L."/>
            <person name="Kovar C."/>
            <person name="Kowis A."/>
            <person name="Lee S."/>
            <person name="Lewis L.R."/>
            <person name="Margolis J."/>
            <person name="Morgan M."/>
            <person name="Nazareth L.V."/>
            <person name="Nguyen N."/>
            <person name="Okwuonu G."/>
            <person name="Parker D."/>
            <person name="Richards S."/>
            <person name="Ruiz S.J."/>
            <person name="Santibanez J."/>
            <person name="Savard J."/>
            <person name="Scherer S.E."/>
            <person name="Schneider B."/>
            <person name="Sodergren E."/>
            <person name="Tautz D."/>
            <person name="Vattahil S."/>
            <person name="Villasana D."/>
            <person name="White C.S."/>
            <person name="Wright R."/>
            <person name="Park Y."/>
            <person name="Beeman R.W."/>
            <person name="Lord J."/>
            <person name="Oppert B."/>
            <person name="Lorenzen M."/>
            <person name="Brown S."/>
            <person name="Wang L."/>
            <person name="Savard J."/>
            <person name="Tautz D."/>
            <person name="Richards S."/>
            <person name="Weinstock G."/>
            <person name="Gibbs R.A."/>
            <person name="Liu Y."/>
            <person name="Worley K."/>
            <person name="Weinstock G."/>
            <person name="Elsik C.G."/>
            <person name="Reese J.T."/>
            <person name="Elhaik E."/>
            <person name="Landan G."/>
            <person name="Graur D."/>
            <person name="Arensburger P."/>
            <person name="Atkinson P."/>
            <person name="Beeman R.W."/>
            <person name="Beidler J."/>
            <person name="Brown S.J."/>
            <person name="Demuth J.P."/>
            <person name="Drury D.W."/>
            <person name="Du Y.Z."/>
            <person name="Fujiwara H."/>
            <person name="Lorenzen M."/>
            <person name="Maselli V."/>
            <person name="Osanai M."/>
            <person name="Park Y."/>
            <person name="Robertson H.M."/>
            <person name="Tu Z."/>
            <person name="Wang J.J."/>
            <person name="Wang S."/>
            <person name="Richards S."/>
            <person name="Song H."/>
            <person name="Zhang L."/>
            <person name="Sodergren E."/>
            <person name="Werner D."/>
            <person name="Stanke M."/>
            <person name="Morgenstern B."/>
            <person name="Solovyev V."/>
            <person name="Kosarev P."/>
            <person name="Brown G."/>
            <person name="Chen H.C."/>
            <person name="Ermolaeva O."/>
            <person name="Hlavina W."/>
            <person name="Kapustin Y."/>
            <person name="Kiryutin B."/>
            <person name="Kitts P."/>
            <person name="Maglott D."/>
            <person name="Pruitt K."/>
            <person name="Sapojnikov V."/>
            <person name="Souvorov A."/>
            <person name="Mackey A.J."/>
            <person name="Waterhouse R.M."/>
            <person name="Wyder S."/>
            <person name="Zdobnov E.M."/>
            <person name="Zdobnov E.M."/>
            <person name="Wyder S."/>
            <person name="Kriventseva E.V."/>
            <person name="Kadowaki T."/>
            <person name="Bork P."/>
            <person name="Aranda M."/>
            <person name="Bao R."/>
            <person name="Beermann A."/>
            <person name="Berns N."/>
            <person name="Bolognesi R."/>
            <person name="Bonneton F."/>
            <person name="Bopp D."/>
            <person name="Brown S.J."/>
            <person name="Bucher G."/>
            <person name="Butts T."/>
            <person name="Chaumot A."/>
            <person name="Denell R.E."/>
            <person name="Ferrier D.E."/>
            <person name="Friedrich M."/>
            <person name="Gordon C.M."/>
            <person name="Jindra M."/>
            <person name="Klingler M."/>
            <person name="Lan Q."/>
            <person name="Lattorff H.M."/>
            <person name="Laudet V."/>
            <person name="von Levetsow C."/>
            <person name="Liu Z."/>
            <person name="Lutz R."/>
            <person name="Lynch J.A."/>
            <person name="da Fonseca R.N."/>
            <person name="Posnien N."/>
            <person name="Reuter R."/>
            <person name="Roth S."/>
            <person name="Savard J."/>
            <person name="Schinko J.B."/>
            <person name="Schmitt C."/>
            <person name="Schoppmeier M."/>
            <person name="Schroder R."/>
            <person name="Shippy T.D."/>
            <person name="Simonnet F."/>
            <person name="Marques-Souza H."/>
            <person name="Tautz D."/>
            <person name="Tomoyasu Y."/>
            <person name="Trauner J."/>
            <person name="Van der Zee M."/>
            <person name="Vervoort M."/>
            <person name="Wittkopp N."/>
            <person name="Wimmer E.A."/>
            <person name="Yang X."/>
            <person name="Jones A.K."/>
            <person name="Sattelle D.B."/>
            <person name="Ebert P.R."/>
            <person name="Nelson D."/>
            <person name="Scott J.G."/>
            <person name="Beeman R.W."/>
            <person name="Muthukrishnan S."/>
            <person name="Kramer K.J."/>
            <person name="Arakane Y."/>
            <person name="Beeman R.W."/>
            <person name="Zhu Q."/>
            <person name="Hogenkamp D."/>
            <person name="Dixit R."/>
            <person name="Oppert B."/>
            <person name="Jiang H."/>
            <person name="Zou Z."/>
            <person name="Marshall J."/>
            <person name="Elpidina E."/>
            <person name="Vinokurov K."/>
            <person name="Oppert C."/>
            <person name="Zou Z."/>
            <person name="Evans J."/>
            <person name="Lu Z."/>
            <person name="Zhao P."/>
            <person name="Sumathipala N."/>
            <person name="Altincicek B."/>
            <person name="Vilcinskas A."/>
            <person name="Williams M."/>
            <person name="Hultmark D."/>
            <person name="Hetru C."/>
            <person name="Jiang H."/>
            <person name="Grimmelikhuijzen C.J."/>
            <person name="Hauser F."/>
            <person name="Cazzamali G."/>
            <person name="Williamson M."/>
            <person name="Park Y."/>
            <person name="Li B."/>
            <person name="Tanaka Y."/>
            <person name="Predel R."/>
            <person name="Neupert S."/>
            <person name="Schachtner J."/>
            <person name="Verleyen P."/>
            <person name="Raible F."/>
            <person name="Bork P."/>
            <person name="Friedrich M."/>
            <person name="Walden K.K."/>
            <person name="Robertson H.M."/>
            <person name="Angeli S."/>
            <person name="Foret S."/>
            <person name="Bucher G."/>
            <person name="Schuetz S."/>
            <person name="Maleszka R."/>
            <person name="Wimmer E.A."/>
            <person name="Beeman R.W."/>
            <person name="Lorenzen M."/>
            <person name="Tomoyasu Y."/>
            <person name="Miller S.C."/>
            <person name="Grossmann D."/>
            <person name="Bucher G."/>
        </authorList>
    </citation>
    <scope>NUCLEOTIDE SEQUENCE [LARGE SCALE GENOMIC DNA]</scope>
    <source>
        <strain evidence="2 3">Georgia GA2</strain>
    </source>
</reference>
<organism evidence="2 3">
    <name type="scientific">Tribolium castaneum</name>
    <name type="common">Red flour beetle</name>
    <dbReference type="NCBI Taxonomy" id="7070"/>
    <lineage>
        <taxon>Eukaryota</taxon>
        <taxon>Metazoa</taxon>
        <taxon>Ecdysozoa</taxon>
        <taxon>Arthropoda</taxon>
        <taxon>Hexapoda</taxon>
        <taxon>Insecta</taxon>
        <taxon>Pterygota</taxon>
        <taxon>Neoptera</taxon>
        <taxon>Endopterygota</taxon>
        <taxon>Coleoptera</taxon>
        <taxon>Polyphaga</taxon>
        <taxon>Cucujiformia</taxon>
        <taxon>Tenebrionidae</taxon>
        <taxon>Tenebrionidae incertae sedis</taxon>
        <taxon>Tribolium</taxon>
    </lineage>
</organism>
<evidence type="ECO:0000256" key="1">
    <source>
        <dbReference type="SAM" id="MobiDB-lite"/>
    </source>
</evidence>
<evidence type="ECO:0000313" key="3">
    <source>
        <dbReference type="Proteomes" id="UP000007266"/>
    </source>
</evidence>
<dbReference type="EMBL" id="KQ971352">
    <property type="protein sequence ID" value="EFA07250.1"/>
    <property type="molecule type" value="Genomic_DNA"/>
</dbReference>
<reference evidence="2 3" key="2">
    <citation type="journal article" date="2010" name="Nucleic Acids Res.">
        <title>BeetleBase in 2010: revisions to provide comprehensive genomic information for Tribolium castaneum.</title>
        <authorList>
            <person name="Kim H.S."/>
            <person name="Murphy T."/>
            <person name="Xia J."/>
            <person name="Caragea D."/>
            <person name="Park Y."/>
            <person name="Beeman R.W."/>
            <person name="Lorenzen M.D."/>
            <person name="Butcher S."/>
            <person name="Manak J.R."/>
            <person name="Brown S.J."/>
        </authorList>
    </citation>
    <scope>GENOME REANNOTATION</scope>
    <source>
        <strain evidence="2 3">Georgia GA2</strain>
    </source>
</reference>
<proteinExistence type="predicted"/>
<sequence>MGRPTYPIKSENGIKKKTEEKTRREAPTLPINDMSFGLLVFSERTDRSQILTFQPLPHPFVCML</sequence>
<feature type="compositionally biased region" description="Basic and acidic residues" evidence="1">
    <location>
        <begin position="12"/>
        <end position="25"/>
    </location>
</feature>
<gene>
    <name evidence="2" type="primary">GLEAN_13281</name>
    <name evidence="2" type="ORF">TcasGA2_TC013281</name>
</gene>
<dbReference type="Proteomes" id="UP000007266">
    <property type="component" value="Linkage group 7"/>
</dbReference>
<evidence type="ECO:0000313" key="2">
    <source>
        <dbReference type="EMBL" id="EFA07250.1"/>
    </source>
</evidence>